<feature type="domain" description="Secretin/TonB short N-terminal" evidence="9">
    <location>
        <begin position="69"/>
        <end position="121"/>
    </location>
</feature>
<dbReference type="OrthoDB" id="9768177at2"/>
<keyword evidence="7" id="KW-0798">TonB box</keyword>
<dbReference type="AlphaFoldDB" id="F4KXZ5"/>
<name>F4KXZ5_HALH1</name>
<dbReference type="InterPro" id="IPR039426">
    <property type="entry name" value="TonB-dep_rcpt-like"/>
</dbReference>
<dbReference type="GO" id="GO:0009279">
    <property type="term" value="C:cell outer membrane"/>
    <property type="evidence" value="ECO:0007669"/>
    <property type="project" value="UniProtKB-SubCell"/>
</dbReference>
<evidence type="ECO:0000313" key="10">
    <source>
        <dbReference type="EMBL" id="AEE52654.1"/>
    </source>
</evidence>
<dbReference type="InterPro" id="IPR000531">
    <property type="entry name" value="Beta-barrel_TonB"/>
</dbReference>
<gene>
    <name evidence="10" type="ordered locus">Halhy_4821</name>
</gene>
<dbReference type="InterPro" id="IPR011662">
    <property type="entry name" value="Secretin/TonB_short_N"/>
</dbReference>
<reference evidence="10 11" key="1">
    <citation type="journal article" date="2011" name="Stand. Genomic Sci.">
        <title>Complete genome sequence of Haliscomenobacter hydrossis type strain (O).</title>
        <authorList>
            <consortium name="US DOE Joint Genome Institute (JGI-PGF)"/>
            <person name="Daligault H."/>
            <person name="Lapidus A."/>
            <person name="Zeytun A."/>
            <person name="Nolan M."/>
            <person name="Lucas S."/>
            <person name="Del Rio T.G."/>
            <person name="Tice H."/>
            <person name="Cheng J.F."/>
            <person name="Tapia R."/>
            <person name="Han C."/>
            <person name="Goodwin L."/>
            <person name="Pitluck S."/>
            <person name="Liolios K."/>
            <person name="Pagani I."/>
            <person name="Ivanova N."/>
            <person name="Huntemann M."/>
            <person name="Mavromatis K."/>
            <person name="Mikhailova N."/>
            <person name="Pati A."/>
            <person name="Chen A."/>
            <person name="Palaniappan K."/>
            <person name="Land M."/>
            <person name="Hauser L."/>
            <person name="Brambilla E.M."/>
            <person name="Rohde M."/>
            <person name="Verbarg S."/>
            <person name="Goker M."/>
            <person name="Bristow J."/>
            <person name="Eisen J.A."/>
            <person name="Markowitz V."/>
            <person name="Hugenholtz P."/>
            <person name="Kyrpides N.C."/>
            <person name="Klenk H.P."/>
            <person name="Woyke T."/>
        </authorList>
    </citation>
    <scope>NUCLEOTIDE SEQUENCE [LARGE SCALE GENOMIC DNA]</scope>
    <source>
        <strain evidence="11">ATCC 27775 / DSM 1100 / LMG 10767 / O</strain>
    </source>
</reference>
<dbReference type="eggNOG" id="COG4771">
    <property type="taxonomic scope" value="Bacteria"/>
</dbReference>
<keyword evidence="2" id="KW-0410">Iron transport</keyword>
<dbReference type="FunFam" id="2.170.130.10:FF:000008">
    <property type="entry name" value="SusC/RagA family TonB-linked outer membrane protein"/>
    <property type="match status" value="1"/>
</dbReference>
<dbReference type="SUPFAM" id="SSF56935">
    <property type="entry name" value="Porins"/>
    <property type="match status" value="1"/>
</dbReference>
<dbReference type="InterPro" id="IPR023996">
    <property type="entry name" value="TonB-dep_OMP_SusC/RagA"/>
</dbReference>
<dbReference type="Pfam" id="PF07660">
    <property type="entry name" value="STN"/>
    <property type="match status" value="1"/>
</dbReference>
<keyword evidence="6" id="KW-1134">Transmembrane beta strand</keyword>
<proteinExistence type="inferred from homology"/>
<keyword evidence="4 6" id="KW-0472">Membrane</keyword>
<evidence type="ECO:0000256" key="6">
    <source>
        <dbReference type="PROSITE-ProRule" id="PRU01360"/>
    </source>
</evidence>
<comment type="subcellular location">
    <subcellularLocation>
        <location evidence="6">Cell outer membrane</location>
        <topology evidence="6">Multi-pass membrane protein</topology>
    </subcellularLocation>
</comment>
<evidence type="ECO:0000256" key="7">
    <source>
        <dbReference type="RuleBase" id="RU003357"/>
    </source>
</evidence>
<keyword evidence="3" id="KW-0408">Iron</keyword>
<evidence type="ECO:0000259" key="9">
    <source>
        <dbReference type="SMART" id="SM00965"/>
    </source>
</evidence>
<dbReference type="Gene3D" id="2.170.130.10">
    <property type="entry name" value="TonB-dependent receptor, plug domain"/>
    <property type="match status" value="1"/>
</dbReference>
<evidence type="ECO:0000256" key="1">
    <source>
        <dbReference type="ARBA" id="ARBA00022448"/>
    </source>
</evidence>
<dbReference type="EMBL" id="CP002691">
    <property type="protein sequence ID" value="AEE52654.1"/>
    <property type="molecule type" value="Genomic_DNA"/>
</dbReference>
<keyword evidence="2" id="KW-0406">Ion transport</keyword>
<dbReference type="SUPFAM" id="SSF49464">
    <property type="entry name" value="Carboxypeptidase regulatory domain-like"/>
    <property type="match status" value="1"/>
</dbReference>
<dbReference type="NCBIfam" id="TIGR04057">
    <property type="entry name" value="SusC_RagA_signa"/>
    <property type="match status" value="1"/>
</dbReference>
<sequence>MKKNLLHREKLLQLMRISLAQIILAGLFAGMGYAHPAFSQKVLLQKLSLNLEDKKLCEVLFLIEKKADVHFSYLPKQIEANRKVSIQVEDESLEKILDRVFKKTPIRYEVFGSKQILLSKTSLERYEQQDFENLPKIEPIVIQKPDFRVQGTVTDNSGEPMVGASVVLEGTTQGAITDASGKYTLDLADADRNGTLIFSFVGYTTIRVPIDGRATVNVVLEEGKVLDEVVVVGYGTQKKSSLTGAVSSVSQKDLKALPVISLTQAIQGRVPGVSITNNSSPGSDPIIRIRGIGSISLNPNPLFVIDGVPAGGLNNIDPKDIESLEVLKDASAASIYGSRAANGVVLITTKKGVAGKMKVNLDSYYGVQSAWKTLDLLNRDEYVRYGTALLTASNQPVPGRFTNLNTPIYDGASTTFGQTDTDWQDVMFRSAPIMDHQLSISGGNDVSRVYTSLGYLSQDGIMPVTDYQRQSFRINSDHKVAKWLTLGQTLLVATDKRRLERDGGGRTQIQNIMRMIPYWPVRDPTKIGGFSTTAQGLDATDPENPLRIAEQEQQYQIDNGVKMLGTFFTEVKFTNWLKYRFVAGADFANSQFTSFLPIYNDGNRSRVIAALSENRNNFFSTVFTNQLTFDQSFGNHNVNVIAVAEKQDAKSEGISASGQRPDNNVQVLQGISNPNGSSSLSQNSLISYVGRLTYDYAGKYLLGASIRRDGSSKFAPGRKWGIFPSASVGWRISEEPFMKSITAISSLKLRASIGQTGYNAIGDYDWQPLISANSTIYPFGNATTNLGSYFNRLGNTGLSWEETTMSNIGFDLSLGRFDISAELYKRKTDGLLLSVPLPESLGFSSSPLANVGSMQNTGFELALGYNHRSTDFNWSLTGTFDMIRNKVLSLATPNATINSGNNADFGGFDITRTQAGQPIQSFYGWQVDGIFQSAAEVAAANALGNDNAPYQNASTAPGDIRFKDLNNDGKVDGSDRTFLGSYLPKFSYGLNWGGTYKNFDFAVYIQGVQGNKIYNGVKVIGQGMLRLFNASTDVLDAWTPSNTDTDVPRAVSGDPNQNTRTSDRFIEDGSYLRIKNISIGYTFSSEKLKELSNNVISRVRVYVSSQNLLTFTKYSGYDPEVASRGYNLLNNGIDYGQYPQARTVLLGVNLGFN</sequence>
<reference key="2">
    <citation type="submission" date="2011-04" db="EMBL/GenBank/DDBJ databases">
        <title>Complete sequence of chromosome of Haliscomenobacter hydrossis DSM 1100.</title>
        <authorList>
            <consortium name="US DOE Joint Genome Institute (JGI-PGF)"/>
            <person name="Lucas S."/>
            <person name="Han J."/>
            <person name="Lapidus A."/>
            <person name="Bruce D."/>
            <person name="Goodwin L."/>
            <person name="Pitluck S."/>
            <person name="Peters L."/>
            <person name="Kyrpides N."/>
            <person name="Mavromatis K."/>
            <person name="Ivanova N."/>
            <person name="Ovchinnikova G."/>
            <person name="Pagani I."/>
            <person name="Daligault H."/>
            <person name="Detter J.C."/>
            <person name="Han C."/>
            <person name="Land M."/>
            <person name="Hauser L."/>
            <person name="Markowitz V."/>
            <person name="Cheng J.-F."/>
            <person name="Hugenholtz P."/>
            <person name="Woyke T."/>
            <person name="Wu D."/>
            <person name="Verbarg S."/>
            <person name="Frueling A."/>
            <person name="Brambilla E."/>
            <person name="Klenk H.-P."/>
            <person name="Eisen J.A."/>
        </authorList>
    </citation>
    <scope>NUCLEOTIDE SEQUENCE</scope>
    <source>
        <strain>DSM 1100</strain>
    </source>
</reference>
<evidence type="ECO:0000256" key="8">
    <source>
        <dbReference type="SAM" id="MobiDB-lite"/>
    </source>
</evidence>
<evidence type="ECO:0000256" key="4">
    <source>
        <dbReference type="ARBA" id="ARBA00023136"/>
    </source>
</evidence>
<dbReference type="InterPro" id="IPR012910">
    <property type="entry name" value="Plug_dom"/>
</dbReference>
<accession>F4KXZ5</accession>
<evidence type="ECO:0000313" key="11">
    <source>
        <dbReference type="Proteomes" id="UP000008461"/>
    </source>
</evidence>
<evidence type="ECO:0000256" key="2">
    <source>
        <dbReference type="ARBA" id="ARBA00022496"/>
    </source>
</evidence>
<dbReference type="STRING" id="760192.Halhy_4821"/>
<evidence type="ECO:0000256" key="3">
    <source>
        <dbReference type="ARBA" id="ARBA00023004"/>
    </source>
</evidence>
<keyword evidence="11" id="KW-1185">Reference proteome</keyword>
<dbReference type="Gene3D" id="2.60.40.1120">
    <property type="entry name" value="Carboxypeptidase-like, regulatory domain"/>
    <property type="match status" value="1"/>
</dbReference>
<dbReference type="Proteomes" id="UP000008461">
    <property type="component" value="Chromosome"/>
</dbReference>
<keyword evidence="1 6" id="KW-0813">Transport</keyword>
<protein>
    <submittedName>
        <fullName evidence="10">TonB-dependent receptor plug</fullName>
    </submittedName>
</protein>
<dbReference type="Pfam" id="PF13715">
    <property type="entry name" value="CarbopepD_reg_2"/>
    <property type="match status" value="1"/>
</dbReference>
<evidence type="ECO:0000256" key="5">
    <source>
        <dbReference type="ARBA" id="ARBA00023237"/>
    </source>
</evidence>
<keyword evidence="10" id="KW-0675">Receptor</keyword>
<dbReference type="InterPro" id="IPR023997">
    <property type="entry name" value="TonB-dep_OMP_SusC/RagA_CS"/>
</dbReference>
<dbReference type="KEGG" id="hhy:Halhy_4821"/>
<keyword evidence="6" id="KW-0812">Transmembrane</keyword>
<organism evidence="10 11">
    <name type="scientific">Haliscomenobacter hydrossis (strain ATCC 27775 / DSM 1100 / LMG 10767 / O)</name>
    <dbReference type="NCBI Taxonomy" id="760192"/>
    <lineage>
        <taxon>Bacteria</taxon>
        <taxon>Pseudomonadati</taxon>
        <taxon>Bacteroidota</taxon>
        <taxon>Saprospiria</taxon>
        <taxon>Saprospirales</taxon>
        <taxon>Haliscomenobacteraceae</taxon>
        <taxon>Haliscomenobacter</taxon>
    </lineage>
</organism>
<comment type="similarity">
    <text evidence="6 7">Belongs to the TonB-dependent receptor family.</text>
</comment>
<dbReference type="InterPro" id="IPR008969">
    <property type="entry name" value="CarboxyPept-like_regulatory"/>
</dbReference>
<dbReference type="NCBIfam" id="TIGR04056">
    <property type="entry name" value="OMP_RagA_SusC"/>
    <property type="match status" value="1"/>
</dbReference>
<dbReference type="Pfam" id="PF00593">
    <property type="entry name" value="TonB_dep_Rec_b-barrel"/>
    <property type="match status" value="1"/>
</dbReference>
<dbReference type="HOGENOM" id="CLU_004317_0_2_10"/>
<dbReference type="InterPro" id="IPR037066">
    <property type="entry name" value="Plug_dom_sf"/>
</dbReference>
<feature type="region of interest" description="Disordered" evidence="8">
    <location>
        <begin position="1039"/>
        <end position="1060"/>
    </location>
</feature>
<dbReference type="SMART" id="SM00965">
    <property type="entry name" value="STN"/>
    <property type="match status" value="1"/>
</dbReference>
<dbReference type="GO" id="GO:0006826">
    <property type="term" value="P:iron ion transport"/>
    <property type="evidence" value="ECO:0007669"/>
    <property type="project" value="UniProtKB-KW"/>
</dbReference>
<dbReference type="PROSITE" id="PS52016">
    <property type="entry name" value="TONB_DEPENDENT_REC_3"/>
    <property type="match status" value="1"/>
</dbReference>
<dbReference type="RefSeq" id="WP_013767192.1">
    <property type="nucleotide sequence ID" value="NC_015510.1"/>
</dbReference>
<keyword evidence="5 6" id="KW-0998">Cell outer membrane</keyword>
<dbReference type="Pfam" id="PF07715">
    <property type="entry name" value="Plug"/>
    <property type="match status" value="1"/>
</dbReference>